<dbReference type="InterPro" id="IPR012337">
    <property type="entry name" value="RNaseH-like_sf"/>
</dbReference>
<keyword evidence="2" id="KW-1185">Reference proteome</keyword>
<gene>
    <name evidence="1" type="ORF">O181_045337</name>
</gene>
<protein>
    <recommendedName>
        <fullName evidence="3">Integrase catalytic domain-containing protein</fullName>
    </recommendedName>
</protein>
<proteinExistence type="predicted"/>
<dbReference type="OrthoDB" id="2273864at2759"/>
<accession>A0A9Q3DTP7</accession>
<sequence length="155" mass="17270">MTIVHKEGNIHKNADGLSSMALADTPDSPPYVPLEAKPQILIEGTNITDVGTEFFEELLFSTAYHPQTHGLAEGMVKTLEDMIRKFCAYGLEIKDSDCFTHDWCTLIPELELVYKTSVHSSTDQTPAMLEKGWNPRLPADTLRKDLVDIHPTASI</sequence>
<dbReference type="EMBL" id="AVOT02018602">
    <property type="protein sequence ID" value="MBW0505622.1"/>
    <property type="molecule type" value="Genomic_DNA"/>
</dbReference>
<organism evidence="1 2">
    <name type="scientific">Austropuccinia psidii MF-1</name>
    <dbReference type="NCBI Taxonomy" id="1389203"/>
    <lineage>
        <taxon>Eukaryota</taxon>
        <taxon>Fungi</taxon>
        <taxon>Dikarya</taxon>
        <taxon>Basidiomycota</taxon>
        <taxon>Pucciniomycotina</taxon>
        <taxon>Pucciniomycetes</taxon>
        <taxon>Pucciniales</taxon>
        <taxon>Sphaerophragmiaceae</taxon>
        <taxon>Austropuccinia</taxon>
    </lineage>
</organism>
<evidence type="ECO:0008006" key="3">
    <source>
        <dbReference type="Google" id="ProtNLM"/>
    </source>
</evidence>
<comment type="caution">
    <text evidence="1">The sequence shown here is derived from an EMBL/GenBank/DDBJ whole genome shotgun (WGS) entry which is preliminary data.</text>
</comment>
<dbReference type="GO" id="GO:0003676">
    <property type="term" value="F:nucleic acid binding"/>
    <property type="evidence" value="ECO:0007669"/>
    <property type="project" value="InterPro"/>
</dbReference>
<dbReference type="InterPro" id="IPR036397">
    <property type="entry name" value="RNaseH_sf"/>
</dbReference>
<name>A0A9Q3DTP7_9BASI</name>
<dbReference type="Proteomes" id="UP000765509">
    <property type="component" value="Unassembled WGS sequence"/>
</dbReference>
<evidence type="ECO:0000313" key="2">
    <source>
        <dbReference type="Proteomes" id="UP000765509"/>
    </source>
</evidence>
<dbReference type="AlphaFoldDB" id="A0A9Q3DTP7"/>
<evidence type="ECO:0000313" key="1">
    <source>
        <dbReference type="EMBL" id="MBW0505622.1"/>
    </source>
</evidence>
<reference evidence="1" key="1">
    <citation type="submission" date="2021-03" db="EMBL/GenBank/DDBJ databases">
        <title>Draft genome sequence of rust myrtle Austropuccinia psidii MF-1, a brazilian biotype.</title>
        <authorList>
            <person name="Quecine M.C."/>
            <person name="Pachon D.M.R."/>
            <person name="Bonatelli M.L."/>
            <person name="Correr F.H."/>
            <person name="Franceschini L.M."/>
            <person name="Leite T.F."/>
            <person name="Margarido G.R.A."/>
            <person name="Almeida C.A."/>
            <person name="Ferrarezi J.A."/>
            <person name="Labate C.A."/>
        </authorList>
    </citation>
    <scope>NUCLEOTIDE SEQUENCE</scope>
    <source>
        <strain evidence="1">MF-1</strain>
    </source>
</reference>
<dbReference type="Gene3D" id="3.30.420.10">
    <property type="entry name" value="Ribonuclease H-like superfamily/Ribonuclease H"/>
    <property type="match status" value="1"/>
</dbReference>
<dbReference type="SUPFAM" id="SSF53098">
    <property type="entry name" value="Ribonuclease H-like"/>
    <property type="match status" value="1"/>
</dbReference>